<proteinExistence type="predicted"/>
<evidence type="ECO:0000313" key="2">
    <source>
        <dbReference type="Proteomes" id="UP001197028"/>
    </source>
</evidence>
<dbReference type="RefSeq" id="WP_215863556.1">
    <property type="nucleotide sequence ID" value="NZ_JABELD010000051.1"/>
</dbReference>
<reference evidence="1 2" key="1">
    <citation type="journal article" date="2021" name="ISME J.">
        <title>Genomic evolution of the class Acidithiobacillia: deep-branching Proteobacteria living in extreme acidic conditions.</title>
        <authorList>
            <person name="Moya-Beltran A."/>
            <person name="Beard S."/>
            <person name="Rojas-Villalobos C."/>
            <person name="Issotta F."/>
            <person name="Gallardo Y."/>
            <person name="Ulloa R."/>
            <person name="Giaveno A."/>
            <person name="Degli Esposti M."/>
            <person name="Johnson D.B."/>
            <person name="Quatrini R."/>
        </authorList>
    </citation>
    <scope>NUCLEOTIDE SEQUENCE [LARGE SCALE GENOMIC DNA]</scope>
    <source>
        <strain evidence="1 2">ATCC 19703</strain>
    </source>
</reference>
<keyword evidence="2" id="KW-1185">Reference proteome</keyword>
<gene>
    <name evidence="1" type="ORF">HJG40_07245</name>
</gene>
<dbReference type="EMBL" id="JABELD010000051">
    <property type="protein sequence ID" value="MBU2738591.1"/>
    <property type="molecule type" value="Genomic_DNA"/>
</dbReference>
<comment type="caution">
    <text evidence="1">The sequence shown here is derived from an EMBL/GenBank/DDBJ whole genome shotgun (WGS) entry which is preliminary data.</text>
</comment>
<accession>A0ABS5ZPJ5</accession>
<protein>
    <submittedName>
        <fullName evidence="1">Uncharacterized protein</fullName>
    </submittedName>
</protein>
<sequence length="256" mass="29800">MASVHTLAPNLNPEGRTKEVQLAAMDWIYRFGSTTRAFLLNDLFSPEESQGLDRTLFTQGWVRSLPCGIREGKNKPEAVLVLTEKGLEKVVDRYAQPFPYPELNWEECRDPRVNERIWTQKLTAANYHSGGIAQFWTRRMFPEDGYPYPEMEWAMRDGRILAINVDNGDCFAARHKNCVGLCERERLERRYDREVLIADQYEIIDDYHKRLKPGDLLPVWENDPKDFVPVEHISVPDLHHRLVVFLSDPWGEVLVS</sequence>
<name>A0ABS5ZPJ5_9PROT</name>
<evidence type="ECO:0000313" key="1">
    <source>
        <dbReference type="EMBL" id="MBU2738591.1"/>
    </source>
</evidence>
<organism evidence="1 2">
    <name type="scientific">Acidithiobacillus concretivorus</name>
    <dbReference type="NCBI Taxonomy" id="3063952"/>
    <lineage>
        <taxon>Bacteria</taxon>
        <taxon>Pseudomonadati</taxon>
        <taxon>Pseudomonadota</taxon>
        <taxon>Acidithiobacillia</taxon>
        <taxon>Acidithiobacillales</taxon>
        <taxon>Acidithiobacillaceae</taxon>
        <taxon>Acidithiobacillus</taxon>
    </lineage>
</organism>
<dbReference type="Proteomes" id="UP001197028">
    <property type="component" value="Unassembled WGS sequence"/>
</dbReference>